<dbReference type="InterPro" id="IPR050832">
    <property type="entry name" value="Bact_Acetyltransf"/>
</dbReference>
<reference evidence="4 5" key="1">
    <citation type="submission" date="2017-09" db="EMBL/GenBank/DDBJ databases">
        <title>Sequencing the genomes of two abundant thermophiles in Great Basin hot springs: Thermocrinis jamiesonii and novel Chloroflexi Thermoflexus hugenholtzii.</title>
        <authorList>
            <person name="Hedlund B."/>
        </authorList>
    </citation>
    <scope>NUCLEOTIDE SEQUENCE [LARGE SCALE GENOMIC DNA]</scope>
    <source>
        <strain evidence="4 5">G233</strain>
    </source>
</reference>
<dbReference type="SUPFAM" id="SSF55729">
    <property type="entry name" value="Acyl-CoA N-acyltransferases (Nat)"/>
    <property type="match status" value="1"/>
</dbReference>
<comment type="caution">
    <text evidence="4">The sequence shown here is derived from an EMBL/GenBank/DDBJ whole genome shotgun (WGS) entry which is preliminary data.</text>
</comment>
<accession>A0A2A9HGI6</accession>
<dbReference type="EMBL" id="PDJQ01000001">
    <property type="protein sequence ID" value="PFG74918.1"/>
    <property type="molecule type" value="Genomic_DNA"/>
</dbReference>
<keyword evidence="4" id="KW-0689">Ribosomal protein</keyword>
<dbReference type="Proteomes" id="UP000223071">
    <property type="component" value="Unassembled WGS sequence"/>
</dbReference>
<dbReference type="Gene3D" id="3.40.630.30">
    <property type="match status" value="1"/>
</dbReference>
<evidence type="ECO:0000256" key="1">
    <source>
        <dbReference type="ARBA" id="ARBA00022679"/>
    </source>
</evidence>
<dbReference type="PANTHER" id="PTHR43877">
    <property type="entry name" value="AMINOALKYLPHOSPHONATE N-ACETYLTRANSFERASE-RELATED-RELATED"/>
    <property type="match status" value="1"/>
</dbReference>
<name>A0A2A9HGI6_TEPT2</name>
<evidence type="ECO:0000313" key="5">
    <source>
        <dbReference type="Proteomes" id="UP000223071"/>
    </source>
</evidence>
<dbReference type="InterPro" id="IPR016181">
    <property type="entry name" value="Acyl_CoA_acyltransferase"/>
</dbReference>
<evidence type="ECO:0000259" key="3">
    <source>
        <dbReference type="PROSITE" id="PS51186"/>
    </source>
</evidence>
<dbReference type="AlphaFoldDB" id="A0A2A9HGI6"/>
<dbReference type="PROSITE" id="PS51186">
    <property type="entry name" value="GNAT"/>
    <property type="match status" value="1"/>
</dbReference>
<dbReference type="InterPro" id="IPR000182">
    <property type="entry name" value="GNAT_dom"/>
</dbReference>
<evidence type="ECO:0000313" key="4">
    <source>
        <dbReference type="EMBL" id="PFG74918.1"/>
    </source>
</evidence>
<gene>
    <name evidence="4" type="ORF">A9A59_2168</name>
</gene>
<keyword evidence="1" id="KW-0808">Transferase</keyword>
<dbReference type="Pfam" id="PF00583">
    <property type="entry name" value="Acetyltransf_1"/>
    <property type="match status" value="1"/>
</dbReference>
<sequence length="176" mass="19394">MASLRPVPLTTCEIRPATPADAPELYLLWQRVREHNARLDPRVVLAPVAPDQFATALERQLNRGAATVFVAADRTRLAGFVSGAIETASADRLPERHATIGYLWVEPGYRRRGLGRALVDAVARWAAGYDGVRHFEMPVLAADAEAARFWEALGFRPFITRLWAPLAREPDDGGAP</sequence>
<protein>
    <submittedName>
        <fullName evidence="4">Ribosomal protein S18 acetylase RimI-like enzyme</fullName>
    </submittedName>
</protein>
<feature type="domain" description="N-acetyltransferase" evidence="3">
    <location>
        <begin position="12"/>
        <end position="172"/>
    </location>
</feature>
<keyword evidence="5" id="KW-1185">Reference proteome</keyword>
<organism evidence="4 5">
    <name type="scientific">Tepidiforma thermophila (strain KCTC 52669 / CGMCC 1.13589 / G233)</name>
    <dbReference type="NCBI Taxonomy" id="2761530"/>
    <lineage>
        <taxon>Bacteria</taxon>
        <taxon>Bacillati</taxon>
        <taxon>Chloroflexota</taxon>
        <taxon>Tepidiformia</taxon>
        <taxon>Tepidiformales</taxon>
        <taxon>Tepidiformaceae</taxon>
        <taxon>Tepidiforma</taxon>
    </lineage>
</organism>
<dbReference type="CDD" id="cd04301">
    <property type="entry name" value="NAT_SF"/>
    <property type="match status" value="1"/>
</dbReference>
<dbReference type="GO" id="GO:0016747">
    <property type="term" value="F:acyltransferase activity, transferring groups other than amino-acyl groups"/>
    <property type="evidence" value="ECO:0007669"/>
    <property type="project" value="InterPro"/>
</dbReference>
<dbReference type="RefSeq" id="WP_098504270.1">
    <property type="nucleotide sequence ID" value="NZ_PDJQ01000001.1"/>
</dbReference>
<keyword evidence="4" id="KW-0687">Ribonucleoprotein</keyword>
<proteinExistence type="predicted"/>
<keyword evidence="2" id="KW-0012">Acyltransferase</keyword>
<dbReference type="GO" id="GO:0005840">
    <property type="term" value="C:ribosome"/>
    <property type="evidence" value="ECO:0007669"/>
    <property type="project" value="UniProtKB-KW"/>
</dbReference>
<evidence type="ECO:0000256" key="2">
    <source>
        <dbReference type="ARBA" id="ARBA00023315"/>
    </source>
</evidence>